<dbReference type="OrthoDB" id="152433at2759"/>
<dbReference type="EMBL" id="CAJNON010000145">
    <property type="protein sequence ID" value="CAF1030260.1"/>
    <property type="molecule type" value="Genomic_DNA"/>
</dbReference>
<organism evidence="2 4">
    <name type="scientific">Adineta steineri</name>
    <dbReference type="NCBI Taxonomy" id="433720"/>
    <lineage>
        <taxon>Eukaryota</taxon>
        <taxon>Metazoa</taxon>
        <taxon>Spiralia</taxon>
        <taxon>Gnathifera</taxon>
        <taxon>Rotifera</taxon>
        <taxon>Eurotatoria</taxon>
        <taxon>Bdelloidea</taxon>
        <taxon>Adinetida</taxon>
        <taxon>Adinetidae</taxon>
        <taxon>Adineta</taxon>
    </lineage>
</organism>
<comment type="caution">
    <text evidence="2">The sequence shown here is derived from an EMBL/GenBank/DDBJ whole genome shotgun (WGS) entry which is preliminary data.</text>
</comment>
<dbReference type="EMBL" id="CAJOAY010001901">
    <property type="protein sequence ID" value="CAF3900093.1"/>
    <property type="molecule type" value="Genomic_DNA"/>
</dbReference>
<evidence type="ECO:0000256" key="1">
    <source>
        <dbReference type="SAM" id="SignalP"/>
    </source>
</evidence>
<gene>
    <name evidence="3" type="ORF">OKA104_LOCUS24137</name>
    <name evidence="2" type="ORF">VCS650_LOCUS16290</name>
</gene>
<protein>
    <submittedName>
        <fullName evidence="2">Uncharacterized protein</fullName>
    </submittedName>
</protein>
<evidence type="ECO:0000313" key="4">
    <source>
        <dbReference type="Proteomes" id="UP000663891"/>
    </source>
</evidence>
<dbReference type="AlphaFoldDB" id="A0A814IX67"/>
<feature type="signal peptide" evidence="1">
    <location>
        <begin position="1"/>
        <end position="19"/>
    </location>
</feature>
<sequence>MLKLFTIGLIVLSSIVVECRPNEFPLKASCLKDKSACKSSTQCCSGICCNENCVERPCRRPLESCNNSTDICCAGEICGAYSKTCCRLSNETASSPSECCVEPATSSGRIFICPCSGHAQPCKKKEDCCDNMQCSTVYPQFGDICL</sequence>
<keyword evidence="1" id="KW-0732">Signal</keyword>
<reference evidence="2" key="1">
    <citation type="submission" date="2021-02" db="EMBL/GenBank/DDBJ databases">
        <authorList>
            <person name="Nowell W R."/>
        </authorList>
    </citation>
    <scope>NUCLEOTIDE SEQUENCE</scope>
</reference>
<evidence type="ECO:0000313" key="2">
    <source>
        <dbReference type="EMBL" id="CAF1030260.1"/>
    </source>
</evidence>
<dbReference type="Proteomes" id="UP000663881">
    <property type="component" value="Unassembled WGS sequence"/>
</dbReference>
<name>A0A814IX67_9BILA</name>
<feature type="chain" id="PRO_5036224811" evidence="1">
    <location>
        <begin position="20"/>
        <end position="146"/>
    </location>
</feature>
<dbReference type="Proteomes" id="UP000663891">
    <property type="component" value="Unassembled WGS sequence"/>
</dbReference>
<evidence type="ECO:0000313" key="3">
    <source>
        <dbReference type="EMBL" id="CAF3900093.1"/>
    </source>
</evidence>
<proteinExistence type="predicted"/>
<accession>A0A814IX67</accession>